<evidence type="ECO:0000313" key="6">
    <source>
        <dbReference type="EMBL" id="EJK49965.1"/>
    </source>
</evidence>
<dbReference type="OMA" id="GFWWTNT"/>
<evidence type="ECO:0000313" key="7">
    <source>
        <dbReference type="Proteomes" id="UP000266841"/>
    </source>
</evidence>
<dbReference type="GO" id="GO:0005739">
    <property type="term" value="C:mitochondrion"/>
    <property type="evidence" value="ECO:0007669"/>
    <property type="project" value="TreeGrafter"/>
</dbReference>
<keyword evidence="3" id="KW-0560">Oxidoreductase</keyword>
<dbReference type="EMBL" id="AGNL01044301">
    <property type="protein sequence ID" value="EJK49965.1"/>
    <property type="molecule type" value="Genomic_DNA"/>
</dbReference>
<dbReference type="Proteomes" id="UP000266841">
    <property type="component" value="Unassembled WGS sequence"/>
</dbReference>
<dbReference type="Pfam" id="PF07992">
    <property type="entry name" value="Pyr_redox_2"/>
    <property type="match status" value="1"/>
</dbReference>
<keyword evidence="2" id="KW-0274">FAD</keyword>
<dbReference type="GO" id="GO:0012501">
    <property type="term" value="P:programmed cell death"/>
    <property type="evidence" value="ECO:0007669"/>
    <property type="project" value="TreeGrafter"/>
</dbReference>
<evidence type="ECO:0000256" key="3">
    <source>
        <dbReference type="ARBA" id="ARBA00023002"/>
    </source>
</evidence>
<reference evidence="6 7" key="1">
    <citation type="journal article" date="2012" name="Genome Biol.">
        <title>Genome and low-iron response of an oceanic diatom adapted to chronic iron limitation.</title>
        <authorList>
            <person name="Lommer M."/>
            <person name="Specht M."/>
            <person name="Roy A.S."/>
            <person name="Kraemer L."/>
            <person name="Andreson R."/>
            <person name="Gutowska M.A."/>
            <person name="Wolf J."/>
            <person name="Bergner S.V."/>
            <person name="Schilhabel M.B."/>
            <person name="Klostermeier U.C."/>
            <person name="Beiko R.G."/>
            <person name="Rosenstiel P."/>
            <person name="Hippler M."/>
            <person name="Laroche J."/>
        </authorList>
    </citation>
    <scope>NUCLEOTIDE SEQUENCE [LARGE SCALE GENOMIC DNA]</scope>
    <source>
        <strain evidence="6 7">CCMP1005</strain>
    </source>
</reference>
<evidence type="ECO:0000256" key="4">
    <source>
        <dbReference type="SAM" id="MobiDB-lite"/>
    </source>
</evidence>
<protein>
    <recommendedName>
        <fullName evidence="5">FAD/NAD(P)-binding domain-containing protein</fullName>
    </recommendedName>
</protein>
<dbReference type="InterPro" id="IPR050446">
    <property type="entry name" value="FAD-oxidoreductase/Apoptosis"/>
</dbReference>
<dbReference type="Gene3D" id="3.50.50.60">
    <property type="entry name" value="FAD/NAD(P)-binding domain"/>
    <property type="match status" value="3"/>
</dbReference>
<dbReference type="GO" id="GO:0033108">
    <property type="term" value="P:mitochondrial respiratory chain complex assembly"/>
    <property type="evidence" value="ECO:0007669"/>
    <property type="project" value="TreeGrafter"/>
</dbReference>
<name>K0R9Y0_THAOC</name>
<dbReference type="GO" id="GO:0016174">
    <property type="term" value="F:NAD(P)H oxidase H2O2-forming activity"/>
    <property type="evidence" value="ECO:0007669"/>
    <property type="project" value="TreeGrafter"/>
</dbReference>
<dbReference type="PANTHER" id="PTHR43557">
    <property type="entry name" value="APOPTOSIS-INDUCING FACTOR 1"/>
    <property type="match status" value="1"/>
</dbReference>
<gene>
    <name evidence="6" type="ORF">THAOC_31103</name>
</gene>
<keyword evidence="1" id="KW-0285">Flavoprotein</keyword>
<dbReference type="SUPFAM" id="SSF51905">
    <property type="entry name" value="FAD/NAD(P)-binding domain"/>
    <property type="match status" value="2"/>
</dbReference>
<dbReference type="eggNOG" id="ENOG502SCSI">
    <property type="taxonomic scope" value="Eukaryota"/>
</dbReference>
<dbReference type="GO" id="GO:0071949">
    <property type="term" value="F:FAD binding"/>
    <property type="evidence" value="ECO:0007669"/>
    <property type="project" value="TreeGrafter"/>
</dbReference>
<comment type="caution">
    <text evidence="6">The sequence shown here is derived from an EMBL/GenBank/DDBJ whole genome shotgun (WGS) entry which is preliminary data.</text>
</comment>
<dbReference type="PANTHER" id="PTHR43557:SF4">
    <property type="entry name" value="APOPTOSIS-INDUCING FACTOR 1, MITOCHONDRIAL"/>
    <property type="match status" value="1"/>
</dbReference>
<organism evidence="6 7">
    <name type="scientific">Thalassiosira oceanica</name>
    <name type="common">Marine diatom</name>
    <dbReference type="NCBI Taxonomy" id="159749"/>
    <lineage>
        <taxon>Eukaryota</taxon>
        <taxon>Sar</taxon>
        <taxon>Stramenopiles</taxon>
        <taxon>Ochrophyta</taxon>
        <taxon>Bacillariophyta</taxon>
        <taxon>Coscinodiscophyceae</taxon>
        <taxon>Thalassiosirophycidae</taxon>
        <taxon>Thalassiosirales</taxon>
        <taxon>Thalassiosiraceae</taxon>
        <taxon>Thalassiosira</taxon>
    </lineage>
</organism>
<feature type="region of interest" description="Disordered" evidence="4">
    <location>
        <begin position="693"/>
        <end position="715"/>
    </location>
</feature>
<evidence type="ECO:0000256" key="1">
    <source>
        <dbReference type="ARBA" id="ARBA00022630"/>
    </source>
</evidence>
<dbReference type="OrthoDB" id="6029at2759"/>
<feature type="domain" description="FAD/NAD(P)-binding" evidence="5">
    <location>
        <begin position="109"/>
        <end position="297"/>
    </location>
</feature>
<evidence type="ECO:0000256" key="2">
    <source>
        <dbReference type="ARBA" id="ARBA00022827"/>
    </source>
</evidence>
<accession>K0R9Y0</accession>
<dbReference type="InterPro" id="IPR036188">
    <property type="entry name" value="FAD/NAD-bd_sf"/>
</dbReference>
<evidence type="ECO:0000259" key="5">
    <source>
        <dbReference type="Pfam" id="PF07992"/>
    </source>
</evidence>
<sequence>MSRLGRHAAVLAAFYRKSSETTCCNDDESSADTFPRAFCRKDDTPALHEPPSILASSSVRSAEPIEDVVCDYAVIGSGKSGSSAVETIRSLEPKARIVVVDPLVTGASMNRGVRHLATRATSIDHSNRTVHTDSTRAHSTRIRYRKSALIATGSRPAPPPESCIRPDSWSRILELTSTAVPSDLTDNAGPNKPMKPILDPASVRAMAVLAASQGAKVAIMGSGSEALEVAATCALNAEASSSIREEDSKVALVFGNAGLLSNRLPRYLSSAVTKRLRRSGIEVHDRSMTRYISMDRSASLMPGRDPARLELYTVKSHDHLDSQRISADLLVYAPCMDTSLNGTAVIPSGRSDPLNPSLDIYLPWSNLVTPPLVTCYLDDGRIATNAEFNAASSIYAAGSVAKFPCSQTGKVEIAGGRHISAEESGRIAALNMIKTNYKSHSHHEDMQSESISSHMPVWRTDRVSYMTNGEKRSEALYGMGIHALSVGRCDSDECATHGFWWTNTKDQRSNGIVDSPNLLMKRATKRLTRRARRQSGTLPAYGSGVIYYLNRTGNITGIMLWGLPFSSDASDISSSINEELVDRMRTIIRSDGAIAIEEHSTKIASENEALNIDLSLLSYLHLAEESKHLASIALSGSNRMDKKSTGAHIVGRRPLHRYSPAKLTQFMSLGKLFRSGDVFYPVETVHDSCSRCREESRPPSLKRIYPMSSGSEDEEFEREMEMRQLQLDRSRPSKEDQLWLRQGDENRYVSAQDSKTNAFIKNMVLGRFADGSDAVSSAPTPEIYIGAMDKISEVNSTLRHMIGIETDECNIDEDGSEET</sequence>
<dbReference type="InterPro" id="IPR023753">
    <property type="entry name" value="FAD/NAD-binding_dom"/>
</dbReference>
<keyword evidence="7" id="KW-1185">Reference proteome</keyword>
<proteinExistence type="predicted"/>
<dbReference type="AlphaFoldDB" id="K0R9Y0"/>